<dbReference type="SUPFAM" id="SSF141066">
    <property type="entry name" value="ICP-like"/>
    <property type="match status" value="1"/>
</dbReference>
<proteinExistence type="predicted"/>
<name>A0A9Q0R9P7_ANAIG</name>
<keyword evidence="5" id="KW-1185">Reference proteome</keyword>
<dbReference type="InterPro" id="IPR018990">
    <property type="entry name" value="Prot_inh_I42_chagasin"/>
</dbReference>
<dbReference type="Gene3D" id="2.60.40.2020">
    <property type="match status" value="1"/>
</dbReference>
<evidence type="ECO:0000259" key="3">
    <source>
        <dbReference type="Pfam" id="PF09394"/>
    </source>
</evidence>
<dbReference type="GO" id="GO:0004869">
    <property type="term" value="F:cysteine-type endopeptidase inhibitor activity"/>
    <property type="evidence" value="ECO:0007669"/>
    <property type="project" value="UniProtKB-KW"/>
</dbReference>
<evidence type="ECO:0000256" key="1">
    <source>
        <dbReference type="ARBA" id="ARBA00022690"/>
    </source>
</evidence>
<reference evidence="4" key="1">
    <citation type="submission" date="2022-10" db="EMBL/GenBank/DDBJ databases">
        <title>Novel sulphate-reducing endosymbionts in the free-living metamonad Anaeramoeba.</title>
        <authorList>
            <person name="Jerlstrom-Hultqvist J."/>
            <person name="Cepicka I."/>
            <person name="Gallot-Lavallee L."/>
            <person name="Salas-Leiva D."/>
            <person name="Curtis B.A."/>
            <person name="Zahonova K."/>
            <person name="Pipaliya S."/>
            <person name="Dacks J."/>
            <person name="Roger A.J."/>
        </authorList>
    </citation>
    <scope>NUCLEOTIDE SEQUENCE</scope>
    <source>
        <strain evidence="4">BMAN</strain>
    </source>
</reference>
<dbReference type="EMBL" id="JAPDFW010000082">
    <property type="protein sequence ID" value="KAJ5072131.1"/>
    <property type="molecule type" value="Genomic_DNA"/>
</dbReference>
<evidence type="ECO:0000256" key="2">
    <source>
        <dbReference type="ARBA" id="ARBA00022704"/>
    </source>
</evidence>
<feature type="domain" description="Proteinase inhibitor I42 chagasin" evidence="3">
    <location>
        <begin position="17"/>
        <end position="100"/>
    </location>
</feature>
<evidence type="ECO:0000313" key="5">
    <source>
        <dbReference type="Proteomes" id="UP001149090"/>
    </source>
</evidence>
<sequence length="105" mass="11945">MSTHELNKENNGKTIQVKKGDTIKITLFYAPSMGFKWVTSSYSEKFFESPISRSIMPKRAIPGAGGNQEFEFKIKGDVDEGDLKLEYQRFSKPGNQFFTLKAKLN</sequence>
<protein>
    <submittedName>
        <fullName evidence="4">Inhibitor of cysteine peptidase</fullName>
    </submittedName>
</protein>
<keyword evidence="2" id="KW-0789">Thiol protease inhibitor</keyword>
<evidence type="ECO:0000313" key="4">
    <source>
        <dbReference type="EMBL" id="KAJ5072131.1"/>
    </source>
</evidence>
<dbReference type="Pfam" id="PF09394">
    <property type="entry name" value="Inhibitor_I42"/>
    <property type="match status" value="1"/>
</dbReference>
<comment type="caution">
    <text evidence="4">The sequence shown here is derived from an EMBL/GenBank/DDBJ whole genome shotgun (WGS) entry which is preliminary data.</text>
</comment>
<dbReference type="Proteomes" id="UP001149090">
    <property type="component" value="Unassembled WGS sequence"/>
</dbReference>
<dbReference type="AlphaFoldDB" id="A0A9Q0R9P7"/>
<keyword evidence="1" id="KW-0646">Protease inhibitor</keyword>
<organism evidence="4 5">
    <name type="scientific">Anaeramoeba ignava</name>
    <name type="common">Anaerobic marine amoeba</name>
    <dbReference type="NCBI Taxonomy" id="1746090"/>
    <lineage>
        <taxon>Eukaryota</taxon>
        <taxon>Metamonada</taxon>
        <taxon>Anaeramoebidae</taxon>
        <taxon>Anaeramoeba</taxon>
    </lineage>
</organism>
<accession>A0A9Q0R9P7</accession>
<gene>
    <name evidence="4" type="ORF">M0811_09511</name>
</gene>
<dbReference type="InterPro" id="IPR036331">
    <property type="entry name" value="Chagasin-like_sf"/>
</dbReference>